<dbReference type="EMBL" id="CP109134">
    <property type="protein sequence ID" value="WSD11499.1"/>
    <property type="molecule type" value="Genomic_DNA"/>
</dbReference>
<dbReference type="GeneID" id="91545284"/>
<evidence type="ECO:0000313" key="4">
    <source>
        <dbReference type="Proteomes" id="UP001335325"/>
    </source>
</evidence>
<evidence type="ECO:0000313" key="3">
    <source>
        <dbReference type="EMBL" id="WSD11499.1"/>
    </source>
</evidence>
<evidence type="ECO:0000259" key="2">
    <source>
        <dbReference type="Pfam" id="PF04149"/>
    </source>
</evidence>
<proteinExistence type="predicted"/>
<dbReference type="Proteomes" id="UP001335325">
    <property type="component" value="Chromosome"/>
</dbReference>
<feature type="compositionally biased region" description="Pro residues" evidence="1">
    <location>
        <begin position="34"/>
        <end position="45"/>
    </location>
</feature>
<dbReference type="InterPro" id="IPR007278">
    <property type="entry name" value="DUF397"/>
</dbReference>
<evidence type="ECO:0000256" key="1">
    <source>
        <dbReference type="SAM" id="MobiDB-lite"/>
    </source>
</evidence>
<feature type="domain" description="DUF397" evidence="2">
    <location>
        <begin position="2"/>
        <end position="35"/>
    </location>
</feature>
<organism evidence="3 4">
    <name type="scientific">Streptomyces hirsutus</name>
    <dbReference type="NCBI Taxonomy" id="35620"/>
    <lineage>
        <taxon>Bacteria</taxon>
        <taxon>Bacillati</taxon>
        <taxon>Actinomycetota</taxon>
        <taxon>Actinomycetes</taxon>
        <taxon>Kitasatosporales</taxon>
        <taxon>Streptomycetaceae</taxon>
        <taxon>Streptomyces</taxon>
    </lineage>
</organism>
<sequence>MKSSYGTADGPDCVEVAAVPGRILIRDSKNPQGPATPSPPPPGRPSCPAVAAG</sequence>
<dbReference type="RefSeq" id="WP_326757114.1">
    <property type="nucleotide sequence ID" value="NZ_CP109134.1"/>
</dbReference>
<accession>A0ABZ1GZQ8</accession>
<protein>
    <submittedName>
        <fullName evidence="3">DUF397 domain-containing protein</fullName>
    </submittedName>
</protein>
<feature type="region of interest" description="Disordered" evidence="1">
    <location>
        <begin position="25"/>
        <end position="53"/>
    </location>
</feature>
<keyword evidence="4" id="KW-1185">Reference proteome</keyword>
<gene>
    <name evidence="3" type="ORF">OIE73_21920</name>
</gene>
<dbReference type="Pfam" id="PF04149">
    <property type="entry name" value="DUF397"/>
    <property type="match status" value="1"/>
</dbReference>
<reference evidence="3 4" key="1">
    <citation type="submission" date="2022-10" db="EMBL/GenBank/DDBJ databases">
        <title>The complete genomes of actinobacterial strains from the NBC collection.</title>
        <authorList>
            <person name="Joergensen T.S."/>
            <person name="Alvarez Arevalo M."/>
            <person name="Sterndorff E.B."/>
            <person name="Faurdal D."/>
            <person name="Vuksanovic O."/>
            <person name="Mourched A.-S."/>
            <person name="Charusanti P."/>
            <person name="Shaw S."/>
            <person name="Blin K."/>
            <person name="Weber T."/>
        </authorList>
    </citation>
    <scope>NUCLEOTIDE SEQUENCE [LARGE SCALE GENOMIC DNA]</scope>
    <source>
        <strain evidence="3 4">NBC 01753</strain>
    </source>
</reference>
<name>A0ABZ1GZQ8_9ACTN</name>